<organism evidence="17 18">
    <name type="scientific">Cryptococcus depauperatus CBS 7841</name>
    <dbReference type="NCBI Taxonomy" id="1295531"/>
    <lineage>
        <taxon>Eukaryota</taxon>
        <taxon>Fungi</taxon>
        <taxon>Dikarya</taxon>
        <taxon>Basidiomycota</taxon>
        <taxon>Agaricomycotina</taxon>
        <taxon>Tremellomycetes</taxon>
        <taxon>Tremellales</taxon>
        <taxon>Cryptococcaceae</taxon>
        <taxon>Cryptococcus</taxon>
    </lineage>
</organism>
<dbReference type="InterPro" id="IPR006067">
    <property type="entry name" value="NO2/SO3_Rdtase_4Fe4S_dom"/>
</dbReference>
<dbReference type="HAMAP" id="MF_01540">
    <property type="entry name" value="CysI"/>
    <property type="match status" value="1"/>
</dbReference>
<dbReference type="InterPro" id="IPR045854">
    <property type="entry name" value="NO2/SO3_Rdtase_4Fe4S_sf"/>
</dbReference>
<dbReference type="SUPFAM" id="SSF52218">
    <property type="entry name" value="Flavoproteins"/>
    <property type="match status" value="1"/>
</dbReference>
<dbReference type="Pfam" id="PF00258">
    <property type="entry name" value="Flavodoxin_1"/>
    <property type="match status" value="1"/>
</dbReference>
<keyword evidence="9" id="KW-0479">Metal-binding</keyword>
<dbReference type="GO" id="GO:0010181">
    <property type="term" value="F:FMN binding"/>
    <property type="evidence" value="ECO:0007669"/>
    <property type="project" value="InterPro"/>
</dbReference>
<evidence type="ECO:0000313" key="17">
    <source>
        <dbReference type="EMBL" id="WVN87527.1"/>
    </source>
</evidence>
<dbReference type="Pfam" id="PF01077">
    <property type="entry name" value="NIR_SIR"/>
    <property type="match status" value="1"/>
</dbReference>
<dbReference type="GO" id="GO:0050661">
    <property type="term" value="F:NADP binding"/>
    <property type="evidence" value="ECO:0007669"/>
    <property type="project" value="InterPro"/>
</dbReference>
<dbReference type="Pfam" id="PF03460">
    <property type="entry name" value="NIR_SIR_ferr"/>
    <property type="match status" value="2"/>
</dbReference>
<dbReference type="InterPro" id="IPR001094">
    <property type="entry name" value="Flavdoxin-like"/>
</dbReference>
<dbReference type="NCBIfam" id="NF010029">
    <property type="entry name" value="PRK13504.1"/>
    <property type="match status" value="1"/>
</dbReference>
<keyword evidence="14" id="KW-0198">Cysteine biosynthesis</keyword>
<dbReference type="SUPFAM" id="SSF56014">
    <property type="entry name" value="Nitrite and sulphite reductase 4Fe-4S domain-like"/>
    <property type="match status" value="2"/>
</dbReference>
<name>A0A1E3HUV3_9TREE</name>
<comment type="similarity">
    <text evidence="4">Belongs to the nitrite and sulfite reductase 4Fe-4S domain family.</text>
</comment>
<evidence type="ECO:0000256" key="2">
    <source>
        <dbReference type="ARBA" id="ARBA00001966"/>
    </source>
</evidence>
<evidence type="ECO:0000256" key="14">
    <source>
        <dbReference type="ARBA" id="ARBA00023192"/>
    </source>
</evidence>
<dbReference type="Gene3D" id="3.90.480.10">
    <property type="entry name" value="Sulfite Reductase Hemoprotein,Domain 2"/>
    <property type="match status" value="1"/>
</dbReference>
<dbReference type="FunFam" id="3.30.413.10:FF:000004">
    <property type="entry name" value="Sulfite reductase [NADPH] hemoprotein beta-component"/>
    <property type="match status" value="1"/>
</dbReference>
<comment type="catalytic activity">
    <reaction evidence="15">
        <text>hydrogen sulfide + 3 NADP(+) + 3 H2O = sulfite + 3 NADPH + 4 H(+)</text>
        <dbReference type="Rhea" id="RHEA:13801"/>
        <dbReference type="ChEBI" id="CHEBI:15377"/>
        <dbReference type="ChEBI" id="CHEBI:15378"/>
        <dbReference type="ChEBI" id="CHEBI:17359"/>
        <dbReference type="ChEBI" id="CHEBI:29919"/>
        <dbReference type="ChEBI" id="CHEBI:57783"/>
        <dbReference type="ChEBI" id="CHEBI:58349"/>
        <dbReference type="EC" id="1.8.1.2"/>
    </reaction>
</comment>
<dbReference type="PROSITE" id="PS00365">
    <property type="entry name" value="NIR_SIR"/>
    <property type="match status" value="1"/>
</dbReference>
<proteinExistence type="inferred from homology"/>
<evidence type="ECO:0000256" key="1">
    <source>
        <dbReference type="ARBA" id="ARBA00001929"/>
    </source>
</evidence>
<dbReference type="InterPro" id="IPR005117">
    <property type="entry name" value="NiRdtase/SiRdtase_haem-b_fer"/>
</dbReference>
<dbReference type="InterPro" id="IPR011786">
    <property type="entry name" value="CysI"/>
</dbReference>
<dbReference type="InterPro" id="IPR045169">
    <property type="entry name" value="NO2/SO3_Rdtase_4Fe4S_prot"/>
</dbReference>
<dbReference type="GO" id="GO:0009337">
    <property type="term" value="C:sulfite reductase complex (NADPH)"/>
    <property type="evidence" value="ECO:0007669"/>
    <property type="project" value="InterPro"/>
</dbReference>
<dbReference type="Gene3D" id="3.40.50.970">
    <property type="match status" value="1"/>
</dbReference>
<keyword evidence="13" id="KW-0411">Iron-sulfur</keyword>
<dbReference type="VEuPathDB" id="FungiDB:L203_05932"/>
<reference evidence="17" key="2">
    <citation type="journal article" date="2022" name="Elife">
        <title>Obligate sexual reproduction of a homothallic fungus closely related to the Cryptococcus pathogenic species complex.</title>
        <authorList>
            <person name="Passer A.R."/>
            <person name="Clancey S.A."/>
            <person name="Shea T."/>
            <person name="David-Palma M."/>
            <person name="Averette A.F."/>
            <person name="Boekhout T."/>
            <person name="Porcel B.M."/>
            <person name="Nowrousian M."/>
            <person name="Cuomo C.A."/>
            <person name="Sun S."/>
            <person name="Heitman J."/>
            <person name="Coelho M.A."/>
        </authorList>
    </citation>
    <scope>NUCLEOTIDE SEQUENCE</scope>
    <source>
        <strain evidence="17">CBS 7841</strain>
    </source>
</reference>
<keyword evidence="18" id="KW-1185">Reference proteome</keyword>
<dbReference type="InterPro" id="IPR029061">
    <property type="entry name" value="THDP-binding"/>
</dbReference>
<dbReference type="GO" id="GO:0004783">
    <property type="term" value="F:sulfite reductase (NADPH) activity"/>
    <property type="evidence" value="ECO:0007669"/>
    <property type="project" value="UniProtKB-EC"/>
</dbReference>
<dbReference type="GO" id="GO:0050311">
    <property type="term" value="F:sulfite reductase (ferredoxin) activity"/>
    <property type="evidence" value="ECO:0007669"/>
    <property type="project" value="TreeGrafter"/>
</dbReference>
<comment type="cofactor">
    <cofactor evidence="2">
        <name>[4Fe-4S] cluster</name>
        <dbReference type="ChEBI" id="CHEBI:49883"/>
    </cofactor>
</comment>
<dbReference type="Gene3D" id="3.30.413.10">
    <property type="entry name" value="Sulfite Reductase Hemoprotein, domain 1"/>
    <property type="match status" value="2"/>
</dbReference>
<comment type="cofactor">
    <cofactor evidence="1">
        <name>siroheme</name>
        <dbReference type="ChEBI" id="CHEBI:60052"/>
    </cofactor>
</comment>
<feature type="domain" description="Flavodoxin-like" evidence="16">
    <location>
        <begin position="633"/>
        <end position="786"/>
    </location>
</feature>
<keyword evidence="12" id="KW-0408">Iron</keyword>
<dbReference type="EMBL" id="CP143786">
    <property type="protein sequence ID" value="WVN87527.1"/>
    <property type="molecule type" value="Genomic_DNA"/>
</dbReference>
<dbReference type="FunFam" id="3.40.50.360:FF:000016">
    <property type="entry name" value="Sulfite reductase subunit beta"/>
    <property type="match status" value="1"/>
</dbReference>
<dbReference type="SUPFAM" id="SSF52518">
    <property type="entry name" value="Thiamin diphosphate-binding fold (THDP-binding)"/>
    <property type="match status" value="1"/>
</dbReference>
<evidence type="ECO:0000256" key="12">
    <source>
        <dbReference type="ARBA" id="ARBA00023004"/>
    </source>
</evidence>
<evidence type="ECO:0000313" key="18">
    <source>
        <dbReference type="Proteomes" id="UP000094043"/>
    </source>
</evidence>
<keyword evidence="11" id="KW-0560">Oxidoreductase</keyword>
<evidence type="ECO:0000256" key="10">
    <source>
        <dbReference type="ARBA" id="ARBA00022857"/>
    </source>
</evidence>
<dbReference type="PANTHER" id="PTHR11493:SF47">
    <property type="entry name" value="SULFITE REDUCTASE [NADPH] SUBUNIT BETA"/>
    <property type="match status" value="1"/>
</dbReference>
<evidence type="ECO:0000256" key="15">
    <source>
        <dbReference type="ARBA" id="ARBA00052219"/>
    </source>
</evidence>
<dbReference type="PRINTS" id="PR00369">
    <property type="entry name" value="FLAVODOXIN"/>
</dbReference>
<dbReference type="InterPro" id="IPR029039">
    <property type="entry name" value="Flavoprotein-like_sf"/>
</dbReference>
<dbReference type="GeneID" id="91086921"/>
<dbReference type="GO" id="GO:0000103">
    <property type="term" value="P:sulfate assimilation"/>
    <property type="evidence" value="ECO:0007669"/>
    <property type="project" value="UniProtKB-ARBA"/>
</dbReference>
<evidence type="ECO:0000256" key="5">
    <source>
        <dbReference type="ARBA" id="ARBA00012604"/>
    </source>
</evidence>
<dbReference type="FunFam" id="3.30.413.10:FF:000003">
    <property type="entry name" value="Sulfite reductase [NADPH] hemoprotein beta-component"/>
    <property type="match status" value="1"/>
</dbReference>
<dbReference type="InterPro" id="IPR036136">
    <property type="entry name" value="Nit/Sulf_reduc_fer-like_dom_sf"/>
</dbReference>
<dbReference type="KEGG" id="cdep:91086921"/>
<dbReference type="Proteomes" id="UP000094043">
    <property type="component" value="Chromosome 3"/>
</dbReference>
<evidence type="ECO:0000256" key="7">
    <source>
        <dbReference type="ARBA" id="ARBA00022605"/>
    </source>
</evidence>
<dbReference type="SUPFAM" id="SSF55124">
    <property type="entry name" value="Nitrite/Sulfite reductase N-terminal domain-like"/>
    <property type="match status" value="2"/>
</dbReference>
<dbReference type="GO" id="GO:0046872">
    <property type="term" value="F:metal ion binding"/>
    <property type="evidence" value="ECO:0007669"/>
    <property type="project" value="UniProtKB-KW"/>
</dbReference>
<dbReference type="NCBIfam" id="TIGR02041">
    <property type="entry name" value="CysI"/>
    <property type="match status" value="1"/>
</dbReference>
<evidence type="ECO:0000256" key="11">
    <source>
        <dbReference type="ARBA" id="ARBA00023002"/>
    </source>
</evidence>
<dbReference type="GO" id="GO:0019344">
    <property type="term" value="P:cysteine biosynthetic process"/>
    <property type="evidence" value="ECO:0007669"/>
    <property type="project" value="UniProtKB-KW"/>
</dbReference>
<evidence type="ECO:0000256" key="4">
    <source>
        <dbReference type="ARBA" id="ARBA00010429"/>
    </source>
</evidence>
<evidence type="ECO:0000256" key="3">
    <source>
        <dbReference type="ARBA" id="ARBA00004774"/>
    </source>
</evidence>
<dbReference type="Gene3D" id="3.40.50.360">
    <property type="match status" value="1"/>
</dbReference>
<evidence type="ECO:0000256" key="13">
    <source>
        <dbReference type="ARBA" id="ARBA00023014"/>
    </source>
</evidence>
<dbReference type="InterPro" id="IPR006066">
    <property type="entry name" value="NO2/SO3_Rdtase_FeS/sirohaem_BS"/>
</dbReference>
<evidence type="ECO:0000259" key="16">
    <source>
        <dbReference type="PROSITE" id="PS50902"/>
    </source>
</evidence>
<reference evidence="17" key="1">
    <citation type="submission" date="2016-06" db="EMBL/GenBank/DDBJ databases">
        <authorList>
            <person name="Cuomo C."/>
            <person name="Litvintseva A."/>
            <person name="Heitman J."/>
            <person name="Chen Y."/>
            <person name="Sun S."/>
            <person name="Springer D."/>
            <person name="Dromer F."/>
            <person name="Young S."/>
            <person name="Zeng Q."/>
            <person name="Chapman S."/>
            <person name="Gujja S."/>
            <person name="Saif S."/>
            <person name="Birren B."/>
        </authorList>
    </citation>
    <scope>NUCLEOTIDE SEQUENCE</scope>
    <source>
        <strain evidence="17">CBS 7841</strain>
    </source>
</reference>
<keyword evidence="7" id="KW-0028">Amino-acid biosynthesis</keyword>
<comment type="pathway">
    <text evidence="3">Sulfur metabolism; hydrogen sulfide biosynthesis; hydrogen sulfide from sulfite (NADPH route): step 1/1.</text>
</comment>
<keyword evidence="8" id="KW-0349">Heme</keyword>
<accession>A0A1E3HUV3</accession>
<keyword evidence="10" id="KW-0521">NADP</keyword>
<reference evidence="17" key="3">
    <citation type="submission" date="2024-01" db="EMBL/GenBank/DDBJ databases">
        <authorList>
            <person name="Coelho M.A."/>
            <person name="David-Palma M."/>
            <person name="Shea T."/>
            <person name="Sun S."/>
            <person name="Cuomo C.A."/>
            <person name="Heitman J."/>
        </authorList>
    </citation>
    <scope>NUCLEOTIDE SEQUENCE</scope>
    <source>
        <strain evidence="17">CBS 7841</strain>
    </source>
</reference>
<evidence type="ECO:0000256" key="9">
    <source>
        <dbReference type="ARBA" id="ARBA00022723"/>
    </source>
</evidence>
<dbReference type="InterPro" id="IPR008254">
    <property type="entry name" value="Flavodoxin/NO_synth"/>
</dbReference>
<evidence type="ECO:0000256" key="8">
    <source>
        <dbReference type="ARBA" id="ARBA00022617"/>
    </source>
</evidence>
<sequence>MSVLAAISSLSSKSYCHPIAEAPEGSSKLNPYIPVPQSADPTVLFTNAAFLHSLPTSCLSKTVVHVFDAEQVISPNGDRAVSLISRSAQGAYDHALLALRLAQDQDAVVYHFIPCNLEGEIEKMDDVEAWLNGSLGTPGVYRGEFDTDTSPETKLFVAYEAASLSLLKLTRRPQRPFIHHRTESSRLVVNFSPFHVDAENLIEVILAIPAPKEKLRSSLSGVQEVVVVEVGHGKFGPAWASVVDALEGADVNIRSVLVGASTAPEQISSAILGSSAITRLGKPLSYTIPSNSVAIPSPESTYTNLLTSSPSPLEILNAPDHLAANESTSPLYAFGKAVAIRKEREDFVELVKKVLKSSYTRPDVHKALSEWLLIRNEKKGAVEAGEKAEAAIGAGGTADEKRVIQLGQKGHWEKRALWIVISNSWATDLATSGLHHALASGLDINLLVYETAASPFSPNAPTISPKERKKDLALYALHMGDVYVASVAVYADYAGVINAMREAEDYTGPGLVLAYLPWGEKEDGQPVSEKEYAGPLERLRETKRAVSGGWWPMFRWNPSLAEDKRFTLDSSYIKAALSEFLDRQSHLSHLTLSTPAIDTSVTSSVGTNLVSARKKKAQKAYDDLLNSVDGPSLLVLYASDGGNAEKLAKRLVGRAKMRGVGATLRVLDEVVESIIPTLSQEANVLIITSTAGQGESPLNGREFHKALSKLTSLEELKDTKLAVFGLGDSHYWPRPEDAGYYNKPAKDLFSKFISLGIQELLPLGLGDDSDPDGVQTGYKPFEASLWRALGVDSVEVTEEKEEIVANEHIKIASDYLRGTILESLEDNSTGAISASDAQLTKFHGTYMQDDRDIRESLNAQGLEPAYSFMIRVRMPAGVCTAKQWLDMDRISDEHGNGTFKLTTRQTFQFHGIIKSHLKKAMQSINKALLDTIAACGDVNRNIQCTVNPSLSRTHASVYEFAKSISEHLLPQTSAYHEIWLDSKKVSGDAVRPFASDHEPLYGPYYLPRKFKIAVAVPPDNAVDVFTNDVGFIAIVKNDEVIGYNVSVGGGMGVTHGNKKTYPRLGEVIGFIEPQDGNKVAESIMLVQRDNGNRQDRKNARLKYTVDRLGLDKFKSLVEERWGQTFAPARPYHFDSNLDHYGWTQGHDGKHHFTMFIENGRVEDSSRHQFKTGLREIATVHKGTFRLTANQHLILSDVASENLNEMKRLLKKWGLDNIDHSGLRLSSSACVAFPTCGLAMAESERYLPLLVDKVEKICEEAGVKKDDLVMRMTGCPNGCARPWAAEIAFVGKAPGSYMMMLGGNHLGTRLNKPFLESATEPEILATLKPMIKRWAMERNEGERFGDWTVRAGYIKPTTHGTNFWEDAFPIQAAGVVA</sequence>
<gene>
    <name evidence="17" type="ORF">L203_102710</name>
</gene>
<dbReference type="OrthoDB" id="1688044at2759"/>
<dbReference type="RefSeq" id="XP_066068227.1">
    <property type="nucleotide sequence ID" value="XM_066212130.1"/>
</dbReference>
<dbReference type="EC" id="1.8.1.2" evidence="5"/>
<dbReference type="PANTHER" id="PTHR11493">
    <property type="entry name" value="SULFITE REDUCTASE [NADPH] SUBUNIT BETA-RELATED"/>
    <property type="match status" value="1"/>
</dbReference>
<evidence type="ECO:0000256" key="6">
    <source>
        <dbReference type="ARBA" id="ARBA00022485"/>
    </source>
</evidence>
<protein>
    <recommendedName>
        <fullName evidence="5">assimilatory sulfite reductase (NADPH)</fullName>
        <ecNumber evidence="5">1.8.1.2</ecNumber>
    </recommendedName>
</protein>
<dbReference type="GO" id="GO:0020037">
    <property type="term" value="F:heme binding"/>
    <property type="evidence" value="ECO:0007669"/>
    <property type="project" value="InterPro"/>
</dbReference>
<dbReference type="PRINTS" id="PR00397">
    <property type="entry name" value="SIROHAEM"/>
</dbReference>
<dbReference type="PROSITE" id="PS50902">
    <property type="entry name" value="FLAVODOXIN_LIKE"/>
    <property type="match status" value="1"/>
</dbReference>
<dbReference type="GO" id="GO:0051539">
    <property type="term" value="F:4 iron, 4 sulfur cluster binding"/>
    <property type="evidence" value="ECO:0007669"/>
    <property type="project" value="UniProtKB-KW"/>
</dbReference>
<keyword evidence="6" id="KW-0004">4Fe-4S</keyword>